<reference evidence="6 7" key="1">
    <citation type="journal article" date="2015" name="Nature">
        <title>rRNA introns, odd ribosomes, and small enigmatic genomes across a large radiation of phyla.</title>
        <authorList>
            <person name="Brown C.T."/>
            <person name="Hug L.A."/>
            <person name="Thomas B.C."/>
            <person name="Sharon I."/>
            <person name="Castelle C.J."/>
            <person name="Singh A."/>
            <person name="Wilkins M.J."/>
            <person name="Williams K.H."/>
            <person name="Banfield J.F."/>
        </authorList>
    </citation>
    <scope>NUCLEOTIDE SEQUENCE [LARGE SCALE GENOMIC DNA]</scope>
</reference>
<proteinExistence type="predicted"/>
<dbReference type="Gene3D" id="3.90.190.20">
    <property type="entry name" value="Mur ligase, C-terminal domain"/>
    <property type="match status" value="1"/>
</dbReference>
<dbReference type="AlphaFoldDB" id="A0A0G0KSG3"/>
<evidence type="ECO:0000256" key="1">
    <source>
        <dbReference type="ARBA" id="ARBA00022598"/>
    </source>
</evidence>
<evidence type="ECO:0000259" key="4">
    <source>
        <dbReference type="Pfam" id="PF02875"/>
    </source>
</evidence>
<dbReference type="InterPro" id="IPR036615">
    <property type="entry name" value="Mur_ligase_C_dom_sf"/>
</dbReference>
<dbReference type="InterPro" id="IPR013221">
    <property type="entry name" value="Mur_ligase_cen"/>
</dbReference>
<dbReference type="Pfam" id="PF02875">
    <property type="entry name" value="Mur_ligase_C"/>
    <property type="match status" value="1"/>
</dbReference>
<dbReference type="Proteomes" id="UP000034324">
    <property type="component" value="Unassembled WGS sequence"/>
</dbReference>
<keyword evidence="2" id="KW-0547">Nucleotide-binding</keyword>
<feature type="domain" description="Mur ligase central" evidence="5">
    <location>
        <begin position="22"/>
        <end position="198"/>
    </location>
</feature>
<dbReference type="PANTHER" id="PTHR43024:SF1">
    <property type="entry name" value="UDP-N-ACETYLMURAMOYL-TRIPEPTIDE--D-ALANYL-D-ALANINE LIGASE"/>
    <property type="match status" value="1"/>
</dbReference>
<dbReference type="Pfam" id="PF08245">
    <property type="entry name" value="Mur_ligase_M"/>
    <property type="match status" value="1"/>
</dbReference>
<evidence type="ECO:0000256" key="3">
    <source>
        <dbReference type="ARBA" id="ARBA00022840"/>
    </source>
</evidence>
<keyword evidence="3" id="KW-0067">ATP-binding</keyword>
<organism evidence="6 7">
    <name type="scientific">Candidatus Daviesbacteria bacterium GW2011_GWF2_38_6</name>
    <dbReference type="NCBI Taxonomy" id="1618432"/>
    <lineage>
        <taxon>Bacteria</taxon>
        <taxon>Candidatus Daviesiibacteriota</taxon>
    </lineage>
</organism>
<gene>
    <name evidence="6" type="ORF">US99_C0020G0010</name>
</gene>
<dbReference type="EMBL" id="LBVC01000020">
    <property type="protein sequence ID" value="KKQ78485.1"/>
    <property type="molecule type" value="Genomic_DNA"/>
</dbReference>
<protein>
    <submittedName>
        <fullName evidence="6">UDP-N-acetylmuramoyl-tripeptide-D-alanyl-D-alanine ligase MurF</fullName>
    </submittedName>
</protein>
<dbReference type="InterPro" id="IPR036565">
    <property type="entry name" value="Mur-like_cat_sf"/>
</dbReference>
<dbReference type="Gene3D" id="3.40.1190.10">
    <property type="entry name" value="Mur-like, catalytic domain"/>
    <property type="match status" value="1"/>
</dbReference>
<evidence type="ECO:0000256" key="2">
    <source>
        <dbReference type="ARBA" id="ARBA00022741"/>
    </source>
</evidence>
<dbReference type="InterPro" id="IPR004101">
    <property type="entry name" value="Mur_ligase_C"/>
</dbReference>
<dbReference type="SUPFAM" id="SSF53623">
    <property type="entry name" value="MurD-like peptide ligases, catalytic domain"/>
    <property type="match status" value="1"/>
</dbReference>
<dbReference type="SUPFAM" id="SSF53244">
    <property type="entry name" value="MurD-like peptide ligases, peptide-binding domain"/>
    <property type="match status" value="1"/>
</dbReference>
<accession>A0A0G0KSG3</accession>
<dbReference type="GO" id="GO:0005524">
    <property type="term" value="F:ATP binding"/>
    <property type="evidence" value="ECO:0007669"/>
    <property type="project" value="UniProtKB-KW"/>
</dbReference>
<keyword evidence="1 6" id="KW-0436">Ligase</keyword>
<dbReference type="InterPro" id="IPR051046">
    <property type="entry name" value="MurCDEF_CellWall_CoF430Synth"/>
</dbReference>
<dbReference type="PANTHER" id="PTHR43024">
    <property type="entry name" value="UDP-N-ACETYLMURAMOYL-TRIPEPTIDE--D-ALANYL-D-ALANINE LIGASE"/>
    <property type="match status" value="1"/>
</dbReference>
<dbReference type="GO" id="GO:0016881">
    <property type="term" value="F:acid-amino acid ligase activity"/>
    <property type="evidence" value="ECO:0007669"/>
    <property type="project" value="InterPro"/>
</dbReference>
<evidence type="ECO:0000313" key="7">
    <source>
        <dbReference type="Proteomes" id="UP000034324"/>
    </source>
</evidence>
<sequence length="363" mass="40228">MFKNYLAGKYSKLYSRETFVAVCGSAGKTVATLAAGKVLSHKYKTITTDSYHDSTIAIPGTILKLNPTTKRGVFELSIKIPGQMDFYLSLIQPKVVLITRGEKQMQDDMIKLVEQIPQDGALIINAGDIDSKKLAEKCKGQVLYFGEDPQNCTIWAGNIKTENFSTTFELNLGVERVKVIFPFLGRHNVYSALAAALLGVLENIPLTKIKIALESLSPLEHHLQIMDGPNNSIILDDTINATPLSVEAAIDTLMQIPARRRVLVLGEMKYLGESSDRMHREVAQKIYKEKLDLVFLSTGEALIIADELKNLGFWEEKVEANLQHSQLVGKLLKILGSGDVCLIKGQRSSRLDEVVKRVRGSLN</sequence>
<name>A0A0G0KSG3_9BACT</name>
<evidence type="ECO:0000313" key="6">
    <source>
        <dbReference type="EMBL" id="KKQ78485.1"/>
    </source>
</evidence>
<evidence type="ECO:0000259" key="5">
    <source>
        <dbReference type="Pfam" id="PF08245"/>
    </source>
</evidence>
<comment type="caution">
    <text evidence="6">The sequence shown here is derived from an EMBL/GenBank/DDBJ whole genome shotgun (WGS) entry which is preliminary data.</text>
</comment>
<feature type="domain" description="Mur ligase C-terminal" evidence="4">
    <location>
        <begin position="224"/>
        <end position="346"/>
    </location>
</feature>